<reference evidence="8 9" key="1">
    <citation type="submission" date="2017-10" db="EMBL/GenBank/DDBJ databases">
        <title>Sequencing the genomes of 1000 actinobacteria strains.</title>
        <authorList>
            <person name="Klenk H.-P."/>
        </authorList>
    </citation>
    <scope>NUCLEOTIDE SEQUENCE [LARGE SCALE GENOMIC DNA]</scope>
    <source>
        <strain evidence="8 9">DSM 21801</strain>
    </source>
</reference>
<dbReference type="InterPro" id="IPR014284">
    <property type="entry name" value="RNA_pol_sigma-70_dom"/>
</dbReference>
<evidence type="ECO:0000313" key="9">
    <source>
        <dbReference type="Proteomes" id="UP000224915"/>
    </source>
</evidence>
<dbReference type="PANTHER" id="PTHR43133">
    <property type="entry name" value="RNA POLYMERASE ECF-TYPE SIGMA FACTO"/>
    <property type="match status" value="1"/>
</dbReference>
<dbReference type="GO" id="GO:0006352">
    <property type="term" value="P:DNA-templated transcription initiation"/>
    <property type="evidence" value="ECO:0007669"/>
    <property type="project" value="InterPro"/>
</dbReference>
<dbReference type="Pfam" id="PF08281">
    <property type="entry name" value="Sigma70_r4_2"/>
    <property type="match status" value="1"/>
</dbReference>
<keyword evidence="9" id="KW-1185">Reference proteome</keyword>
<dbReference type="InterPro" id="IPR036388">
    <property type="entry name" value="WH-like_DNA-bd_sf"/>
</dbReference>
<dbReference type="RefSeq" id="WP_098469571.1">
    <property type="nucleotide sequence ID" value="NZ_PDJD01000001.1"/>
</dbReference>
<keyword evidence="3" id="KW-0731">Sigma factor</keyword>
<dbReference type="CDD" id="cd06171">
    <property type="entry name" value="Sigma70_r4"/>
    <property type="match status" value="1"/>
</dbReference>
<dbReference type="NCBIfam" id="TIGR02937">
    <property type="entry name" value="sigma70-ECF"/>
    <property type="match status" value="1"/>
</dbReference>
<gene>
    <name evidence="8" type="ORF">ATL40_2235</name>
</gene>
<keyword evidence="4" id="KW-0804">Transcription</keyword>
<evidence type="ECO:0000313" key="8">
    <source>
        <dbReference type="EMBL" id="PFG20628.1"/>
    </source>
</evidence>
<dbReference type="InterPro" id="IPR013325">
    <property type="entry name" value="RNA_pol_sigma_r2"/>
</dbReference>
<feature type="domain" description="RNA polymerase sigma factor 70 region 4 type 2" evidence="7">
    <location>
        <begin position="139"/>
        <end position="191"/>
    </location>
</feature>
<evidence type="ECO:0000256" key="4">
    <source>
        <dbReference type="ARBA" id="ARBA00023163"/>
    </source>
</evidence>
<dbReference type="Pfam" id="PF04542">
    <property type="entry name" value="Sigma70_r2"/>
    <property type="match status" value="1"/>
</dbReference>
<protein>
    <submittedName>
        <fullName evidence="8">RNA polymerase sigma-70 factor (ECF subfamily)</fullName>
    </submittedName>
</protein>
<evidence type="ECO:0000256" key="5">
    <source>
        <dbReference type="SAM" id="MobiDB-lite"/>
    </source>
</evidence>
<comment type="caution">
    <text evidence="8">The sequence shown here is derived from an EMBL/GenBank/DDBJ whole genome shotgun (WGS) entry which is preliminary data.</text>
</comment>
<name>A0A2A9D1N8_9MICO</name>
<organism evidence="8 9">
    <name type="scientific">Serinibacter salmoneus</name>
    <dbReference type="NCBI Taxonomy" id="556530"/>
    <lineage>
        <taxon>Bacteria</taxon>
        <taxon>Bacillati</taxon>
        <taxon>Actinomycetota</taxon>
        <taxon>Actinomycetes</taxon>
        <taxon>Micrococcales</taxon>
        <taxon>Beutenbergiaceae</taxon>
        <taxon>Serinibacter</taxon>
    </lineage>
</organism>
<dbReference type="InterPro" id="IPR013249">
    <property type="entry name" value="RNA_pol_sigma70_r4_t2"/>
</dbReference>
<dbReference type="GO" id="GO:0003677">
    <property type="term" value="F:DNA binding"/>
    <property type="evidence" value="ECO:0007669"/>
    <property type="project" value="InterPro"/>
</dbReference>
<dbReference type="Gene3D" id="1.10.1740.10">
    <property type="match status" value="1"/>
</dbReference>
<dbReference type="InterPro" id="IPR039425">
    <property type="entry name" value="RNA_pol_sigma-70-like"/>
</dbReference>
<dbReference type="SUPFAM" id="SSF88659">
    <property type="entry name" value="Sigma3 and sigma4 domains of RNA polymerase sigma factors"/>
    <property type="match status" value="1"/>
</dbReference>
<dbReference type="InterPro" id="IPR007627">
    <property type="entry name" value="RNA_pol_sigma70_r2"/>
</dbReference>
<evidence type="ECO:0000259" key="7">
    <source>
        <dbReference type="Pfam" id="PF08281"/>
    </source>
</evidence>
<proteinExistence type="inferred from homology"/>
<dbReference type="EMBL" id="PDJD01000001">
    <property type="protein sequence ID" value="PFG20628.1"/>
    <property type="molecule type" value="Genomic_DNA"/>
</dbReference>
<dbReference type="Proteomes" id="UP000224915">
    <property type="component" value="Unassembled WGS sequence"/>
</dbReference>
<dbReference type="AlphaFoldDB" id="A0A2A9D1N8"/>
<dbReference type="OrthoDB" id="4184921at2"/>
<evidence type="ECO:0000256" key="3">
    <source>
        <dbReference type="ARBA" id="ARBA00023082"/>
    </source>
</evidence>
<feature type="region of interest" description="Disordered" evidence="5">
    <location>
        <begin position="1"/>
        <end position="37"/>
    </location>
</feature>
<dbReference type="SUPFAM" id="SSF88946">
    <property type="entry name" value="Sigma2 domain of RNA polymerase sigma factors"/>
    <property type="match status" value="1"/>
</dbReference>
<dbReference type="GO" id="GO:0016987">
    <property type="term" value="F:sigma factor activity"/>
    <property type="evidence" value="ECO:0007669"/>
    <property type="project" value="UniProtKB-KW"/>
</dbReference>
<dbReference type="Gene3D" id="1.10.10.10">
    <property type="entry name" value="Winged helix-like DNA-binding domain superfamily/Winged helix DNA-binding domain"/>
    <property type="match status" value="1"/>
</dbReference>
<dbReference type="InterPro" id="IPR013324">
    <property type="entry name" value="RNA_pol_sigma_r3/r4-like"/>
</dbReference>
<sequence length="201" mass="21719">MSEPTPGDVVAFRVPATGPAVRPGADPTDAEAPRTSTEGEAVWFTGLTRENLTPLVRYFARRTAPQDAEDLASEVLLTAWRRRADVPRDRSPLPWLYTTAGYVLANHRRKARALPVAEVPEDDDVAHLADPALAAVADDEVRRALGRLSERDRTILALHAWEGLGGAELAQVLGISRGGADAALSRARSRLREAWGDQATG</sequence>
<feature type="domain" description="RNA polymerase sigma-70 region 2" evidence="6">
    <location>
        <begin position="53"/>
        <end position="112"/>
    </location>
</feature>
<evidence type="ECO:0000256" key="1">
    <source>
        <dbReference type="ARBA" id="ARBA00010641"/>
    </source>
</evidence>
<accession>A0A2A9D1N8</accession>
<evidence type="ECO:0000256" key="2">
    <source>
        <dbReference type="ARBA" id="ARBA00023015"/>
    </source>
</evidence>
<evidence type="ECO:0000259" key="6">
    <source>
        <dbReference type="Pfam" id="PF04542"/>
    </source>
</evidence>
<comment type="similarity">
    <text evidence="1">Belongs to the sigma-70 factor family. ECF subfamily.</text>
</comment>
<dbReference type="PANTHER" id="PTHR43133:SF25">
    <property type="entry name" value="RNA POLYMERASE SIGMA FACTOR RFAY-RELATED"/>
    <property type="match status" value="1"/>
</dbReference>
<keyword evidence="2" id="KW-0805">Transcription regulation</keyword>